<proteinExistence type="predicted"/>
<accession>A0A5A7R1Q0</accession>
<reference evidence="3" key="1">
    <citation type="journal article" date="2019" name="Curr. Biol.">
        <title>Genome Sequence of Striga asiatica Provides Insight into the Evolution of Plant Parasitism.</title>
        <authorList>
            <person name="Yoshida S."/>
            <person name="Kim S."/>
            <person name="Wafula E.K."/>
            <person name="Tanskanen J."/>
            <person name="Kim Y.M."/>
            <person name="Honaas L."/>
            <person name="Yang Z."/>
            <person name="Spallek T."/>
            <person name="Conn C.E."/>
            <person name="Ichihashi Y."/>
            <person name="Cheong K."/>
            <person name="Cui S."/>
            <person name="Der J.P."/>
            <person name="Gundlach H."/>
            <person name="Jiao Y."/>
            <person name="Hori C."/>
            <person name="Ishida J.K."/>
            <person name="Kasahara H."/>
            <person name="Kiba T."/>
            <person name="Kim M.S."/>
            <person name="Koo N."/>
            <person name="Laohavisit A."/>
            <person name="Lee Y.H."/>
            <person name="Lumba S."/>
            <person name="McCourt P."/>
            <person name="Mortimer J.C."/>
            <person name="Mutuku J.M."/>
            <person name="Nomura T."/>
            <person name="Sasaki-Sekimoto Y."/>
            <person name="Seto Y."/>
            <person name="Wang Y."/>
            <person name="Wakatake T."/>
            <person name="Sakakibara H."/>
            <person name="Demura T."/>
            <person name="Yamaguchi S."/>
            <person name="Yoneyama K."/>
            <person name="Manabe R.I."/>
            <person name="Nelson D.C."/>
            <person name="Schulman A.H."/>
            <person name="Timko M.P."/>
            <person name="dePamphilis C.W."/>
            <person name="Choi D."/>
            <person name="Shirasu K."/>
        </authorList>
    </citation>
    <scope>NUCLEOTIDE SEQUENCE [LARGE SCALE GENOMIC DNA]</scope>
    <source>
        <strain evidence="3">cv. UVA1</strain>
    </source>
</reference>
<evidence type="ECO:0000313" key="2">
    <source>
        <dbReference type="EMBL" id="GER51615.1"/>
    </source>
</evidence>
<dbReference type="AlphaFoldDB" id="A0A5A7R1Q0"/>
<sequence length="104" mass="11732">MQKHWWSKQNAAANMEGAILLAIRWCLEQGLQLGWANITCKIQNQLVVNRINKGLGFSSDVAVIMEDILYLVDQFVSCHFVVDVDACNSVWTMANMAEEETSIL</sequence>
<dbReference type="GO" id="GO:0004523">
    <property type="term" value="F:RNA-DNA hybrid ribonuclease activity"/>
    <property type="evidence" value="ECO:0007669"/>
    <property type="project" value="InterPro"/>
</dbReference>
<dbReference type="InterPro" id="IPR002156">
    <property type="entry name" value="RNaseH_domain"/>
</dbReference>
<keyword evidence="3" id="KW-1185">Reference proteome</keyword>
<gene>
    <name evidence="2" type="ORF">STAS_29006</name>
</gene>
<dbReference type="Pfam" id="PF13456">
    <property type="entry name" value="RVT_3"/>
    <property type="match status" value="1"/>
</dbReference>
<organism evidence="2 3">
    <name type="scientific">Striga asiatica</name>
    <name type="common">Asiatic witchweed</name>
    <name type="synonym">Buchnera asiatica</name>
    <dbReference type="NCBI Taxonomy" id="4170"/>
    <lineage>
        <taxon>Eukaryota</taxon>
        <taxon>Viridiplantae</taxon>
        <taxon>Streptophyta</taxon>
        <taxon>Embryophyta</taxon>
        <taxon>Tracheophyta</taxon>
        <taxon>Spermatophyta</taxon>
        <taxon>Magnoliopsida</taxon>
        <taxon>eudicotyledons</taxon>
        <taxon>Gunneridae</taxon>
        <taxon>Pentapetalae</taxon>
        <taxon>asterids</taxon>
        <taxon>lamiids</taxon>
        <taxon>Lamiales</taxon>
        <taxon>Orobanchaceae</taxon>
        <taxon>Buchnereae</taxon>
        <taxon>Striga</taxon>
    </lineage>
</organism>
<feature type="domain" description="RNase H type-1" evidence="1">
    <location>
        <begin position="10"/>
        <end position="88"/>
    </location>
</feature>
<dbReference type="GO" id="GO:0003676">
    <property type="term" value="F:nucleic acid binding"/>
    <property type="evidence" value="ECO:0007669"/>
    <property type="project" value="InterPro"/>
</dbReference>
<evidence type="ECO:0000259" key="1">
    <source>
        <dbReference type="Pfam" id="PF13456"/>
    </source>
</evidence>
<dbReference type="Proteomes" id="UP000325081">
    <property type="component" value="Unassembled WGS sequence"/>
</dbReference>
<protein>
    <submittedName>
        <fullName evidence="2">GMP synthase [glutamine-hydrolyzing]</fullName>
    </submittedName>
</protein>
<evidence type="ECO:0000313" key="3">
    <source>
        <dbReference type="Proteomes" id="UP000325081"/>
    </source>
</evidence>
<dbReference type="EMBL" id="BKCP01009737">
    <property type="protein sequence ID" value="GER51615.1"/>
    <property type="molecule type" value="Genomic_DNA"/>
</dbReference>
<name>A0A5A7R1Q0_STRAF</name>
<comment type="caution">
    <text evidence="2">The sequence shown here is derived from an EMBL/GenBank/DDBJ whole genome shotgun (WGS) entry which is preliminary data.</text>
</comment>